<dbReference type="Proteomes" id="UP000325081">
    <property type="component" value="Unassembled WGS sequence"/>
</dbReference>
<evidence type="ECO:0000259" key="2">
    <source>
        <dbReference type="SMART" id="SM00948"/>
    </source>
</evidence>
<protein>
    <submittedName>
        <fullName evidence="3">Proteasome subunit alpha type</fullName>
    </submittedName>
</protein>
<feature type="compositionally biased region" description="Basic and acidic residues" evidence="1">
    <location>
        <begin position="56"/>
        <end position="72"/>
    </location>
</feature>
<dbReference type="InterPro" id="IPR000426">
    <property type="entry name" value="Proteasome_asu_N"/>
</dbReference>
<dbReference type="InterPro" id="IPR029055">
    <property type="entry name" value="Ntn_hydrolases_N"/>
</dbReference>
<sequence length="135" mass="15116">MFRNQYDTDETTWLPAGRLFQVEYAMEVVKQKSSRRWKKKLENGDCGSSAQQGGSSRERDLNASRRVVDVRRSQRPAQGNNSPQLRGGHVARTYWCRVIVAATTSDTPDISDNTHTVCVRTGSAGRKAHQYPGSS</sequence>
<comment type="caution">
    <text evidence="3">The sequence shown here is derived from an EMBL/GenBank/DDBJ whole genome shotgun (WGS) entry which is preliminary data.</text>
</comment>
<evidence type="ECO:0000256" key="1">
    <source>
        <dbReference type="SAM" id="MobiDB-lite"/>
    </source>
</evidence>
<keyword evidence="4" id="KW-1185">Reference proteome</keyword>
<dbReference type="EMBL" id="BKCP01005483">
    <property type="protein sequence ID" value="GER38333.1"/>
    <property type="molecule type" value="Genomic_DNA"/>
</dbReference>
<name>A0A5A7PZL0_STRAF</name>
<dbReference type="SMART" id="SM00948">
    <property type="entry name" value="Proteasome_A_N"/>
    <property type="match status" value="1"/>
</dbReference>
<evidence type="ECO:0000313" key="4">
    <source>
        <dbReference type="Proteomes" id="UP000325081"/>
    </source>
</evidence>
<dbReference type="GO" id="GO:0006511">
    <property type="term" value="P:ubiquitin-dependent protein catabolic process"/>
    <property type="evidence" value="ECO:0007669"/>
    <property type="project" value="InterPro"/>
</dbReference>
<feature type="compositionally biased region" description="Polar residues" evidence="1">
    <location>
        <begin position="46"/>
        <end position="55"/>
    </location>
</feature>
<gene>
    <name evidence="3" type="ORF">STAS_14852</name>
</gene>
<dbReference type="AlphaFoldDB" id="A0A5A7PZL0"/>
<dbReference type="SUPFAM" id="SSF56235">
    <property type="entry name" value="N-terminal nucleophile aminohydrolases (Ntn hydrolases)"/>
    <property type="match status" value="1"/>
</dbReference>
<evidence type="ECO:0000313" key="3">
    <source>
        <dbReference type="EMBL" id="GER38333.1"/>
    </source>
</evidence>
<organism evidence="3 4">
    <name type="scientific">Striga asiatica</name>
    <name type="common">Asiatic witchweed</name>
    <name type="synonym">Buchnera asiatica</name>
    <dbReference type="NCBI Taxonomy" id="4170"/>
    <lineage>
        <taxon>Eukaryota</taxon>
        <taxon>Viridiplantae</taxon>
        <taxon>Streptophyta</taxon>
        <taxon>Embryophyta</taxon>
        <taxon>Tracheophyta</taxon>
        <taxon>Spermatophyta</taxon>
        <taxon>Magnoliopsida</taxon>
        <taxon>eudicotyledons</taxon>
        <taxon>Gunneridae</taxon>
        <taxon>Pentapetalae</taxon>
        <taxon>asterids</taxon>
        <taxon>lamiids</taxon>
        <taxon>Lamiales</taxon>
        <taxon>Orobanchaceae</taxon>
        <taxon>Buchnereae</taxon>
        <taxon>Striga</taxon>
    </lineage>
</organism>
<dbReference type="GO" id="GO:0019773">
    <property type="term" value="C:proteasome core complex, alpha-subunit complex"/>
    <property type="evidence" value="ECO:0007669"/>
    <property type="project" value="InterPro"/>
</dbReference>
<dbReference type="Pfam" id="PF10584">
    <property type="entry name" value="Proteasome_A_N"/>
    <property type="match status" value="1"/>
</dbReference>
<feature type="domain" description="Proteasome alpha-type subunits" evidence="2">
    <location>
        <begin position="6"/>
        <end position="28"/>
    </location>
</feature>
<accession>A0A5A7PZL0</accession>
<feature type="compositionally biased region" description="Polar residues" evidence="1">
    <location>
        <begin position="75"/>
        <end position="84"/>
    </location>
</feature>
<dbReference type="Gene3D" id="3.60.20.10">
    <property type="entry name" value="Glutamine Phosphoribosylpyrophosphate, subunit 1, domain 1"/>
    <property type="match status" value="1"/>
</dbReference>
<feature type="region of interest" description="Disordered" evidence="1">
    <location>
        <begin position="33"/>
        <end position="87"/>
    </location>
</feature>
<proteinExistence type="predicted"/>
<dbReference type="OrthoDB" id="431557at2759"/>
<reference evidence="4" key="1">
    <citation type="journal article" date="2019" name="Curr. Biol.">
        <title>Genome Sequence of Striga asiatica Provides Insight into the Evolution of Plant Parasitism.</title>
        <authorList>
            <person name="Yoshida S."/>
            <person name="Kim S."/>
            <person name="Wafula E.K."/>
            <person name="Tanskanen J."/>
            <person name="Kim Y.M."/>
            <person name="Honaas L."/>
            <person name="Yang Z."/>
            <person name="Spallek T."/>
            <person name="Conn C.E."/>
            <person name="Ichihashi Y."/>
            <person name="Cheong K."/>
            <person name="Cui S."/>
            <person name="Der J.P."/>
            <person name="Gundlach H."/>
            <person name="Jiao Y."/>
            <person name="Hori C."/>
            <person name="Ishida J.K."/>
            <person name="Kasahara H."/>
            <person name="Kiba T."/>
            <person name="Kim M.S."/>
            <person name="Koo N."/>
            <person name="Laohavisit A."/>
            <person name="Lee Y.H."/>
            <person name="Lumba S."/>
            <person name="McCourt P."/>
            <person name="Mortimer J.C."/>
            <person name="Mutuku J.M."/>
            <person name="Nomura T."/>
            <person name="Sasaki-Sekimoto Y."/>
            <person name="Seto Y."/>
            <person name="Wang Y."/>
            <person name="Wakatake T."/>
            <person name="Sakakibara H."/>
            <person name="Demura T."/>
            <person name="Yamaguchi S."/>
            <person name="Yoneyama K."/>
            <person name="Manabe R.I."/>
            <person name="Nelson D.C."/>
            <person name="Schulman A.H."/>
            <person name="Timko M.P."/>
            <person name="dePamphilis C.W."/>
            <person name="Choi D."/>
            <person name="Shirasu K."/>
        </authorList>
    </citation>
    <scope>NUCLEOTIDE SEQUENCE [LARGE SCALE GENOMIC DNA]</scope>
    <source>
        <strain evidence="4">cv. UVA1</strain>
    </source>
</reference>
<keyword evidence="3" id="KW-0647">Proteasome</keyword>